<name>A0A1G8IM47_9CLOT</name>
<protein>
    <submittedName>
        <fullName evidence="3">Peptidyl-prolyl cis-trans isomerase C</fullName>
    </submittedName>
</protein>
<dbReference type="Gene3D" id="1.10.8.1040">
    <property type="match status" value="1"/>
</dbReference>
<dbReference type="PANTHER" id="PTHR47245">
    <property type="entry name" value="PEPTIDYLPROLYL ISOMERASE"/>
    <property type="match status" value="1"/>
</dbReference>
<dbReference type="InterPro" id="IPR050245">
    <property type="entry name" value="PrsA_foldase"/>
</dbReference>
<evidence type="ECO:0000256" key="1">
    <source>
        <dbReference type="PROSITE-ProRule" id="PRU00278"/>
    </source>
</evidence>
<dbReference type="InterPro" id="IPR023058">
    <property type="entry name" value="PPIase_PpiC_CS"/>
</dbReference>
<keyword evidence="1" id="KW-0697">Rotamase</keyword>
<evidence type="ECO:0000259" key="2">
    <source>
        <dbReference type="PROSITE" id="PS50198"/>
    </source>
</evidence>
<dbReference type="PROSITE" id="PS50198">
    <property type="entry name" value="PPIC_PPIASE_2"/>
    <property type="match status" value="1"/>
</dbReference>
<dbReference type="AlphaFoldDB" id="A0A1G8IM47"/>
<reference evidence="3 4" key="1">
    <citation type="submission" date="2016-10" db="EMBL/GenBank/DDBJ databases">
        <authorList>
            <person name="de Groot N.N."/>
        </authorList>
    </citation>
    <scope>NUCLEOTIDE SEQUENCE [LARGE SCALE GENOMIC DNA]</scope>
    <source>
        <strain evidence="3 4">CGMCC 1.5058</strain>
    </source>
</reference>
<dbReference type="InterPro" id="IPR046357">
    <property type="entry name" value="PPIase_dom_sf"/>
</dbReference>
<dbReference type="Proteomes" id="UP000183255">
    <property type="component" value="Unassembled WGS sequence"/>
</dbReference>
<organism evidence="3 4">
    <name type="scientific">Proteiniclasticum ruminis</name>
    <dbReference type="NCBI Taxonomy" id="398199"/>
    <lineage>
        <taxon>Bacteria</taxon>
        <taxon>Bacillati</taxon>
        <taxon>Bacillota</taxon>
        <taxon>Clostridia</taxon>
        <taxon>Eubacteriales</taxon>
        <taxon>Clostridiaceae</taxon>
        <taxon>Proteiniclasticum</taxon>
    </lineage>
</organism>
<dbReference type="PROSITE" id="PS01096">
    <property type="entry name" value="PPIC_PPIASE_1"/>
    <property type="match status" value="1"/>
</dbReference>
<proteinExistence type="predicted"/>
<sequence length="250" mass="28423">MEKKVLATVNGIDITDEILDTTIQSLAPERRGYFESEYGRKQLLDQLISVELINAFGTEIGLDNDPQFMSQVEQALKDIKYSFTMNKILSTITIEEDEAKEVYAAHPERYQGQESIKASHILVDDEKIAKDIITKIESSELTFEDAAKEYSSCPSSEQGGDLGEFGRGMMVKEFEDAAFAMEVGEMTKEPVKSQFGYHVIKTTDKKGNEPLGFEEVKSEVMNKMLQDKQMEYYTKLITELQEKFPVTYNK</sequence>
<dbReference type="SUPFAM" id="SSF54534">
    <property type="entry name" value="FKBP-like"/>
    <property type="match status" value="1"/>
</dbReference>
<evidence type="ECO:0000313" key="4">
    <source>
        <dbReference type="Proteomes" id="UP000183255"/>
    </source>
</evidence>
<gene>
    <name evidence="3" type="ORF">SAMN05421804_101931</name>
</gene>
<keyword evidence="1 3" id="KW-0413">Isomerase</keyword>
<dbReference type="GO" id="GO:0003755">
    <property type="term" value="F:peptidyl-prolyl cis-trans isomerase activity"/>
    <property type="evidence" value="ECO:0007669"/>
    <property type="project" value="UniProtKB-KW"/>
</dbReference>
<dbReference type="SUPFAM" id="SSF109998">
    <property type="entry name" value="Triger factor/SurA peptide-binding domain-like"/>
    <property type="match status" value="1"/>
</dbReference>
<evidence type="ECO:0000313" key="3">
    <source>
        <dbReference type="EMBL" id="SDI20108.1"/>
    </source>
</evidence>
<dbReference type="EMBL" id="FNDZ01000001">
    <property type="protein sequence ID" value="SDI20108.1"/>
    <property type="molecule type" value="Genomic_DNA"/>
</dbReference>
<dbReference type="PANTHER" id="PTHR47245:SF2">
    <property type="entry name" value="PEPTIDYL-PROLYL CIS-TRANS ISOMERASE HP_0175-RELATED"/>
    <property type="match status" value="1"/>
</dbReference>
<accession>A0A1G8IM47</accession>
<dbReference type="InterPro" id="IPR000297">
    <property type="entry name" value="PPIase_PpiC"/>
</dbReference>
<dbReference type="InterPro" id="IPR027304">
    <property type="entry name" value="Trigger_fact/SurA_dom_sf"/>
</dbReference>
<dbReference type="RefSeq" id="WP_031574654.1">
    <property type="nucleotide sequence ID" value="NZ_DAMANS010000016.1"/>
</dbReference>
<dbReference type="Pfam" id="PF00639">
    <property type="entry name" value="Rotamase"/>
    <property type="match status" value="1"/>
</dbReference>
<feature type="domain" description="PpiC" evidence="2">
    <location>
        <begin position="113"/>
        <end position="204"/>
    </location>
</feature>
<dbReference type="Gene3D" id="3.10.50.40">
    <property type="match status" value="1"/>
</dbReference>